<dbReference type="GO" id="GO:0016887">
    <property type="term" value="F:ATP hydrolysis activity"/>
    <property type="evidence" value="ECO:0007669"/>
    <property type="project" value="InterPro"/>
</dbReference>
<dbReference type="InterPro" id="IPR049945">
    <property type="entry name" value="AAA_22"/>
</dbReference>
<evidence type="ECO:0000313" key="3">
    <source>
        <dbReference type="Proteomes" id="UP000824225"/>
    </source>
</evidence>
<dbReference type="GO" id="GO:0003677">
    <property type="term" value="F:DNA binding"/>
    <property type="evidence" value="ECO:0007669"/>
    <property type="project" value="InterPro"/>
</dbReference>
<evidence type="ECO:0000313" key="2">
    <source>
        <dbReference type="EMBL" id="HJA08926.1"/>
    </source>
</evidence>
<reference evidence="2" key="2">
    <citation type="submission" date="2021-04" db="EMBL/GenBank/DDBJ databases">
        <authorList>
            <person name="Gilroy R."/>
        </authorList>
    </citation>
    <scope>NUCLEOTIDE SEQUENCE</scope>
    <source>
        <strain evidence="2">CHK186-16707</strain>
    </source>
</reference>
<comment type="caution">
    <text evidence="2">The sequence shown here is derived from an EMBL/GenBank/DDBJ whole genome shotgun (WGS) entry which is preliminary data.</text>
</comment>
<dbReference type="SUPFAM" id="SSF47413">
    <property type="entry name" value="lambda repressor-like DNA-binding domains"/>
    <property type="match status" value="1"/>
</dbReference>
<dbReference type="InterPro" id="IPR027417">
    <property type="entry name" value="P-loop_NTPase"/>
</dbReference>
<dbReference type="InterPro" id="IPR003593">
    <property type="entry name" value="AAA+_ATPase"/>
</dbReference>
<evidence type="ECO:0000259" key="1">
    <source>
        <dbReference type="SMART" id="SM00382"/>
    </source>
</evidence>
<protein>
    <submittedName>
        <fullName evidence="2">AAA family ATPase</fullName>
    </submittedName>
</protein>
<dbReference type="SUPFAM" id="SSF52540">
    <property type="entry name" value="P-loop containing nucleoside triphosphate hydrolases"/>
    <property type="match status" value="1"/>
</dbReference>
<dbReference type="Proteomes" id="UP000824225">
    <property type="component" value="Unassembled WGS sequence"/>
</dbReference>
<gene>
    <name evidence="2" type="ORF">H9962_07030</name>
</gene>
<sequence length="396" mass="43567">MSTRIAEIIRRYGLVQARLAEACGIGRSTMCQLIQGKLPRHNRPSILAILHDALVVGGATEAEVADALEELKTRDACTRARPADKRQPATEPDPKEDIMLFKKQSLTSDARQAFGLARNPFDEPQSPEAVYLTPRSRYAREALYDAAINGNLLALVGESGSGKTTLVREMETRLAEEHPEVMIIRPYVLTMSPKDSGAGRPLRISHILEAILAAVEPDSRRGGSPEAISRRAHEALTRSSRAGNRHLMVIEEAHDMHTQTLKSLKRLWEMRDGLKRLLSIVLVGQTELGDRLTSTSADVREVVQRCDVVMLPPLPDIGDFLRHRFAAVGLDADRVFTPDAYDALRQRTITGQDARGRGVDMAYPLAVSNLATACINFAAAGGMRQVNDDVVRTVQV</sequence>
<dbReference type="Pfam" id="PF13401">
    <property type="entry name" value="AAA_22"/>
    <property type="match status" value="1"/>
</dbReference>
<dbReference type="AlphaFoldDB" id="A0A9D2KLP0"/>
<dbReference type="CDD" id="cd00093">
    <property type="entry name" value="HTH_XRE"/>
    <property type="match status" value="1"/>
</dbReference>
<dbReference type="SMART" id="SM00382">
    <property type="entry name" value="AAA"/>
    <property type="match status" value="1"/>
</dbReference>
<dbReference type="InterPro" id="IPR001387">
    <property type="entry name" value="Cro/C1-type_HTH"/>
</dbReference>
<dbReference type="EMBL" id="DXAN01000023">
    <property type="protein sequence ID" value="HJA08926.1"/>
    <property type="molecule type" value="Genomic_DNA"/>
</dbReference>
<dbReference type="Gene3D" id="3.40.50.300">
    <property type="entry name" value="P-loop containing nucleotide triphosphate hydrolases"/>
    <property type="match status" value="1"/>
</dbReference>
<accession>A0A9D2KLP0</accession>
<dbReference type="InterPro" id="IPR010982">
    <property type="entry name" value="Lambda_DNA-bd_dom_sf"/>
</dbReference>
<dbReference type="PANTHER" id="PTHR35894">
    <property type="entry name" value="GENERAL SECRETION PATHWAY PROTEIN A-RELATED"/>
    <property type="match status" value="1"/>
</dbReference>
<dbReference type="PANTHER" id="PTHR35894:SF1">
    <property type="entry name" value="PHOSPHORIBULOKINASE _ URIDINE KINASE FAMILY"/>
    <property type="match status" value="1"/>
</dbReference>
<feature type="domain" description="AAA+ ATPase" evidence="1">
    <location>
        <begin position="149"/>
        <end position="307"/>
    </location>
</feature>
<proteinExistence type="predicted"/>
<organism evidence="2 3">
    <name type="scientific">Candidatus Mailhella merdigallinarum</name>
    <dbReference type="NCBI Taxonomy" id="2838658"/>
    <lineage>
        <taxon>Bacteria</taxon>
        <taxon>Pseudomonadati</taxon>
        <taxon>Thermodesulfobacteriota</taxon>
        <taxon>Desulfovibrionia</taxon>
        <taxon>Desulfovibrionales</taxon>
        <taxon>Desulfovibrionaceae</taxon>
        <taxon>Mailhella</taxon>
    </lineage>
</organism>
<name>A0A9D2KLP0_9BACT</name>
<dbReference type="InterPro" id="IPR052026">
    <property type="entry name" value="ExeA_AAA_ATPase_DNA-bind"/>
</dbReference>
<reference evidence="2" key="1">
    <citation type="journal article" date="2021" name="PeerJ">
        <title>Extensive microbial diversity within the chicken gut microbiome revealed by metagenomics and culture.</title>
        <authorList>
            <person name="Gilroy R."/>
            <person name="Ravi A."/>
            <person name="Getino M."/>
            <person name="Pursley I."/>
            <person name="Horton D.L."/>
            <person name="Alikhan N.F."/>
            <person name="Baker D."/>
            <person name="Gharbi K."/>
            <person name="Hall N."/>
            <person name="Watson M."/>
            <person name="Adriaenssens E.M."/>
            <person name="Foster-Nyarko E."/>
            <person name="Jarju S."/>
            <person name="Secka A."/>
            <person name="Antonio M."/>
            <person name="Oren A."/>
            <person name="Chaudhuri R.R."/>
            <person name="La Ragione R."/>
            <person name="Hildebrand F."/>
            <person name="Pallen M.J."/>
        </authorList>
    </citation>
    <scope>NUCLEOTIDE SEQUENCE</scope>
    <source>
        <strain evidence="2">CHK186-16707</strain>
    </source>
</reference>